<organism evidence="2 3">
    <name type="scientific">Paracoccus alkenifer</name>
    <dbReference type="NCBI Taxonomy" id="65735"/>
    <lineage>
        <taxon>Bacteria</taxon>
        <taxon>Pseudomonadati</taxon>
        <taxon>Pseudomonadota</taxon>
        <taxon>Alphaproteobacteria</taxon>
        <taxon>Rhodobacterales</taxon>
        <taxon>Paracoccaceae</taxon>
        <taxon>Paracoccus</taxon>
    </lineage>
</organism>
<dbReference type="AlphaFoldDB" id="A0A1H6K7D1"/>
<feature type="region of interest" description="Disordered" evidence="1">
    <location>
        <begin position="82"/>
        <end position="140"/>
    </location>
</feature>
<accession>A0A1H6K7D1</accession>
<feature type="compositionally biased region" description="Low complexity" evidence="1">
    <location>
        <begin position="125"/>
        <end position="134"/>
    </location>
</feature>
<gene>
    <name evidence="2" type="ORF">SAMN04488075_0932</name>
</gene>
<dbReference type="STRING" id="65735.SAMN04488075_0932"/>
<reference evidence="3" key="1">
    <citation type="submission" date="2016-10" db="EMBL/GenBank/DDBJ databases">
        <authorList>
            <person name="Varghese N."/>
            <person name="Submissions S."/>
        </authorList>
    </citation>
    <scope>NUCLEOTIDE SEQUENCE [LARGE SCALE GENOMIC DNA]</scope>
    <source>
        <strain evidence="3">DSM 11593</strain>
    </source>
</reference>
<proteinExistence type="predicted"/>
<evidence type="ECO:0000313" key="3">
    <source>
        <dbReference type="Proteomes" id="UP000199125"/>
    </source>
</evidence>
<dbReference type="Proteomes" id="UP000199125">
    <property type="component" value="Unassembled WGS sequence"/>
</dbReference>
<dbReference type="EMBL" id="FNXG01000001">
    <property type="protein sequence ID" value="SEH71330.1"/>
    <property type="molecule type" value="Genomic_DNA"/>
</dbReference>
<evidence type="ECO:0008006" key="4">
    <source>
        <dbReference type="Google" id="ProtNLM"/>
    </source>
</evidence>
<protein>
    <recommendedName>
        <fullName evidence="4">Cell division protein FtsL</fullName>
    </recommendedName>
</protein>
<name>A0A1H6K7D1_9RHOB</name>
<evidence type="ECO:0000256" key="1">
    <source>
        <dbReference type="SAM" id="MobiDB-lite"/>
    </source>
</evidence>
<dbReference type="RefSeq" id="WP_245728608.1">
    <property type="nucleotide sequence ID" value="NZ_FNXG01000001.1"/>
</dbReference>
<keyword evidence="3" id="KW-1185">Reference proteome</keyword>
<sequence length="140" mass="15791">MRPLLYLAAALVVMALAFWAYRENYRTQAQVDRMQSVQREIAGLRETLGVLRAEWAYLNRPERLRQLVDMNFERLRLAPVQSNQFGGPRNIDYPPPDLPAPPEDDDWVAPLPSGNLGAPPPRPFRPGFAAPAAADRSPQE</sequence>
<evidence type="ECO:0000313" key="2">
    <source>
        <dbReference type="EMBL" id="SEH71330.1"/>
    </source>
</evidence>